<dbReference type="InterPro" id="IPR002347">
    <property type="entry name" value="SDR_fam"/>
</dbReference>
<organism evidence="3 4">
    <name type="scientific">Noviherbaspirillum album</name>
    <dbReference type="NCBI Taxonomy" id="3080276"/>
    <lineage>
        <taxon>Bacteria</taxon>
        <taxon>Pseudomonadati</taxon>
        <taxon>Pseudomonadota</taxon>
        <taxon>Betaproteobacteria</taxon>
        <taxon>Burkholderiales</taxon>
        <taxon>Oxalobacteraceae</taxon>
        <taxon>Noviherbaspirillum</taxon>
    </lineage>
</organism>
<dbReference type="GO" id="GO:0047936">
    <property type="term" value="F:glucose 1-dehydrogenase [NAD(P)+] activity"/>
    <property type="evidence" value="ECO:0007669"/>
    <property type="project" value="UniProtKB-EC"/>
</dbReference>
<gene>
    <name evidence="3" type="ORF">RY831_04150</name>
</gene>
<protein>
    <submittedName>
        <fullName evidence="3">Glucose 1-dehydrogenase</fullName>
        <ecNumber evidence="3">1.1.1.47</ecNumber>
    </submittedName>
</protein>
<dbReference type="EC" id="1.1.1.47" evidence="3"/>
<dbReference type="NCBIfam" id="NF005559">
    <property type="entry name" value="PRK07231.1"/>
    <property type="match status" value="1"/>
</dbReference>
<comment type="similarity">
    <text evidence="1">Belongs to the short-chain dehydrogenases/reductases (SDR) family.</text>
</comment>
<evidence type="ECO:0000256" key="2">
    <source>
        <dbReference type="ARBA" id="ARBA00023002"/>
    </source>
</evidence>
<dbReference type="PROSITE" id="PS00061">
    <property type="entry name" value="ADH_SHORT"/>
    <property type="match status" value="1"/>
</dbReference>
<evidence type="ECO:0000313" key="4">
    <source>
        <dbReference type="Proteomes" id="UP001352263"/>
    </source>
</evidence>
<keyword evidence="2 3" id="KW-0560">Oxidoreductase</keyword>
<dbReference type="Proteomes" id="UP001352263">
    <property type="component" value="Unassembled WGS sequence"/>
</dbReference>
<evidence type="ECO:0000313" key="3">
    <source>
        <dbReference type="EMBL" id="MEC4718327.1"/>
    </source>
</evidence>
<dbReference type="SUPFAM" id="SSF51735">
    <property type="entry name" value="NAD(P)-binding Rossmann-fold domains"/>
    <property type="match status" value="1"/>
</dbReference>
<dbReference type="InterPro" id="IPR036291">
    <property type="entry name" value="NAD(P)-bd_dom_sf"/>
</dbReference>
<comment type="caution">
    <text evidence="3">The sequence shown here is derived from an EMBL/GenBank/DDBJ whole genome shotgun (WGS) entry which is preliminary data.</text>
</comment>
<reference evidence="3 4" key="1">
    <citation type="submission" date="2023-10" db="EMBL/GenBank/DDBJ databases">
        <title>Noviherbaspirillum sp. CPCC 100848 genome assembly.</title>
        <authorList>
            <person name="Li X.Y."/>
            <person name="Fang X.M."/>
        </authorList>
    </citation>
    <scope>NUCLEOTIDE SEQUENCE [LARGE SCALE GENOMIC DNA]</scope>
    <source>
        <strain evidence="3 4">CPCC 100848</strain>
    </source>
</reference>
<evidence type="ECO:0000256" key="1">
    <source>
        <dbReference type="ARBA" id="ARBA00006484"/>
    </source>
</evidence>
<dbReference type="Pfam" id="PF13561">
    <property type="entry name" value="adh_short_C2"/>
    <property type="match status" value="1"/>
</dbReference>
<accession>A0ABU6J3X4</accession>
<keyword evidence="4" id="KW-1185">Reference proteome</keyword>
<dbReference type="PRINTS" id="PR00080">
    <property type="entry name" value="SDRFAMILY"/>
</dbReference>
<dbReference type="PRINTS" id="PR00081">
    <property type="entry name" value="GDHRDH"/>
</dbReference>
<sequence>MRLNNKVAIVTGGANGMGKSIAQLFALEGAKVVVCDVLEDEGTQVVNELKNKGLKAEFIKLNVSQESEWITAIDATKKSFGRIDILVNNAGISGAVPDLMDLAYFDRLWEVNARGTFLGMKYSIDEMAKSGGGAIVNISSVASLVAQPVVHMGYNAAKAGIQLMTRSAAVQFADKGIRVNSVHPGWMPPMRTSAVSAEPGVRVKLLEGVPMQRFGRVEEVANAALFLASDEASYITGTQLFVDGGLTAM</sequence>
<dbReference type="PANTHER" id="PTHR24321:SF8">
    <property type="entry name" value="ESTRADIOL 17-BETA-DEHYDROGENASE 8-RELATED"/>
    <property type="match status" value="1"/>
</dbReference>
<dbReference type="Gene3D" id="3.40.50.720">
    <property type="entry name" value="NAD(P)-binding Rossmann-like Domain"/>
    <property type="match status" value="1"/>
</dbReference>
<proteinExistence type="inferred from homology"/>
<name>A0ABU6J3X4_9BURK</name>
<dbReference type="PANTHER" id="PTHR24321">
    <property type="entry name" value="DEHYDROGENASES, SHORT CHAIN"/>
    <property type="match status" value="1"/>
</dbReference>
<dbReference type="InterPro" id="IPR020904">
    <property type="entry name" value="Sc_DH/Rdtase_CS"/>
</dbReference>
<dbReference type="RefSeq" id="WP_326505076.1">
    <property type="nucleotide sequence ID" value="NZ_JAWIIV010000002.1"/>
</dbReference>
<dbReference type="EMBL" id="JAWIIV010000002">
    <property type="protein sequence ID" value="MEC4718327.1"/>
    <property type="molecule type" value="Genomic_DNA"/>
</dbReference>